<dbReference type="AlphaFoldDB" id="A0AAD6X9Z5"/>
<dbReference type="InterPro" id="IPR038765">
    <property type="entry name" value="Papain-like_cys_pep_sf"/>
</dbReference>
<reference evidence="1" key="1">
    <citation type="submission" date="2023-03" db="EMBL/GenBank/DDBJ databases">
        <title>Massive genome expansion in bonnet fungi (Mycena s.s.) driven by repeated elements and novel gene families across ecological guilds.</title>
        <authorList>
            <consortium name="Lawrence Berkeley National Laboratory"/>
            <person name="Harder C.B."/>
            <person name="Miyauchi S."/>
            <person name="Viragh M."/>
            <person name="Kuo A."/>
            <person name="Thoen E."/>
            <person name="Andreopoulos B."/>
            <person name="Lu D."/>
            <person name="Skrede I."/>
            <person name="Drula E."/>
            <person name="Henrissat B."/>
            <person name="Morin E."/>
            <person name="Kohler A."/>
            <person name="Barry K."/>
            <person name="LaButti K."/>
            <person name="Morin E."/>
            <person name="Salamov A."/>
            <person name="Lipzen A."/>
            <person name="Mereny Z."/>
            <person name="Hegedus B."/>
            <person name="Baldrian P."/>
            <person name="Stursova M."/>
            <person name="Weitz H."/>
            <person name="Taylor A."/>
            <person name="Grigoriev I.V."/>
            <person name="Nagy L.G."/>
            <person name="Martin F."/>
            <person name="Kauserud H."/>
        </authorList>
    </citation>
    <scope>NUCLEOTIDE SEQUENCE</scope>
    <source>
        <strain evidence="1">CBHHK200</strain>
    </source>
</reference>
<proteinExistence type="predicted"/>
<evidence type="ECO:0000313" key="2">
    <source>
        <dbReference type="Proteomes" id="UP001218188"/>
    </source>
</evidence>
<comment type="caution">
    <text evidence="1">The sequence shown here is derived from an EMBL/GenBank/DDBJ whole genome shotgun (WGS) entry which is preliminary data.</text>
</comment>
<organism evidence="1 2">
    <name type="scientific">Mycena alexandri</name>
    <dbReference type="NCBI Taxonomy" id="1745969"/>
    <lineage>
        <taxon>Eukaryota</taxon>
        <taxon>Fungi</taxon>
        <taxon>Dikarya</taxon>
        <taxon>Basidiomycota</taxon>
        <taxon>Agaricomycotina</taxon>
        <taxon>Agaricomycetes</taxon>
        <taxon>Agaricomycetidae</taxon>
        <taxon>Agaricales</taxon>
        <taxon>Marasmiineae</taxon>
        <taxon>Mycenaceae</taxon>
        <taxon>Mycena</taxon>
    </lineage>
</organism>
<dbReference type="Gene3D" id="3.40.395.10">
    <property type="entry name" value="Adenoviral Proteinase, Chain A"/>
    <property type="match status" value="1"/>
</dbReference>
<gene>
    <name evidence="1" type="ORF">C8F04DRAFT_1295047</name>
</gene>
<dbReference type="Proteomes" id="UP001218188">
    <property type="component" value="Unassembled WGS sequence"/>
</dbReference>
<name>A0AAD6X9Z5_9AGAR</name>
<evidence type="ECO:0000313" key="1">
    <source>
        <dbReference type="EMBL" id="KAJ7042142.1"/>
    </source>
</evidence>
<accession>A0AAD6X9Z5</accession>
<dbReference type="SUPFAM" id="SSF54001">
    <property type="entry name" value="Cysteine proteinases"/>
    <property type="match status" value="1"/>
</dbReference>
<sequence>MDLNPPIEIDSDDDAKWVPGEWIARGKKYENIPAHVDAARHCILQLPASVQSHFPPKNLPISRLLLFDLPPVARDETLLDYTYTTMEPTRNIEDSLAFLAVPSRRVLQQMVSNFGQAWLDANKSICTSLNPDIAYSFWILTYWRDVTEAKRTWLQAEHWLHKTGGTHDEAELKLQVRGIWSVVGWHGSLAGFGGLPISDLAKLFSNKYLNSRLVDAMLTLLSLRARIAGDEALIIGTTFAEFIRLLPPIIDGAPAGPIAISIGGQKYLKKYGSWFRISDHKRLYNVLYRDPNHWTTSLVNFEKKQIHYGDGLKWKRPETYFVGFQNWIEKYHGTEFGVSDDLVCAPQTDGFNCPIIAVNTIAHNEFGDTLWTKEKAKAM</sequence>
<protein>
    <submittedName>
        <fullName evidence="1">Uncharacterized protein</fullName>
    </submittedName>
</protein>
<dbReference type="EMBL" id="JARJCM010000013">
    <property type="protein sequence ID" value="KAJ7042142.1"/>
    <property type="molecule type" value="Genomic_DNA"/>
</dbReference>
<keyword evidence="2" id="KW-1185">Reference proteome</keyword>